<dbReference type="AlphaFoldDB" id="A0A2P2IU53"/>
<reference evidence="1" key="1">
    <citation type="submission" date="2018-02" db="EMBL/GenBank/DDBJ databases">
        <title>Rhizophora mucronata_Transcriptome.</title>
        <authorList>
            <person name="Meera S.P."/>
            <person name="Sreeshan A."/>
            <person name="Augustine A."/>
        </authorList>
    </citation>
    <scope>NUCLEOTIDE SEQUENCE</scope>
    <source>
        <tissue evidence="1">Leaf</tissue>
    </source>
</reference>
<evidence type="ECO:0000313" key="1">
    <source>
        <dbReference type="EMBL" id="MBW84759.1"/>
    </source>
</evidence>
<protein>
    <submittedName>
        <fullName evidence="1">Uncharacterized protein</fullName>
    </submittedName>
</protein>
<proteinExistence type="predicted"/>
<organism evidence="1">
    <name type="scientific">Rhizophora mucronata</name>
    <name type="common">Asiatic mangrove</name>
    <dbReference type="NCBI Taxonomy" id="61149"/>
    <lineage>
        <taxon>Eukaryota</taxon>
        <taxon>Viridiplantae</taxon>
        <taxon>Streptophyta</taxon>
        <taxon>Embryophyta</taxon>
        <taxon>Tracheophyta</taxon>
        <taxon>Spermatophyta</taxon>
        <taxon>Magnoliopsida</taxon>
        <taxon>eudicotyledons</taxon>
        <taxon>Gunneridae</taxon>
        <taxon>Pentapetalae</taxon>
        <taxon>rosids</taxon>
        <taxon>fabids</taxon>
        <taxon>Malpighiales</taxon>
        <taxon>Rhizophoraceae</taxon>
        <taxon>Rhizophora</taxon>
    </lineage>
</organism>
<dbReference type="EMBL" id="GGEC01004276">
    <property type="protein sequence ID" value="MBW84759.1"/>
    <property type="molecule type" value="Transcribed_RNA"/>
</dbReference>
<accession>A0A2P2IU53</accession>
<sequence>MYSWGDTDLTALKLIYELLPRLLHAEQPIASQLQYKRSYEYGLPFQLTEQHLGPSS</sequence>
<name>A0A2P2IU53_RHIMU</name>